<dbReference type="GeneID" id="111126437"/>
<keyword evidence="3" id="KW-1185">Reference proteome</keyword>
<dbReference type="RefSeq" id="XP_022326798.1">
    <property type="nucleotide sequence ID" value="XM_022471090.1"/>
</dbReference>
<dbReference type="Proteomes" id="UP000694844">
    <property type="component" value="Chromosome 3"/>
</dbReference>
<name>A0A8B8DFU2_CRAVI</name>
<evidence type="ECO:0000256" key="2">
    <source>
        <dbReference type="SAM" id="SignalP"/>
    </source>
</evidence>
<feature type="chain" id="PRO_5034545494" evidence="2">
    <location>
        <begin position="20"/>
        <end position="190"/>
    </location>
</feature>
<feature type="signal peptide" evidence="2">
    <location>
        <begin position="1"/>
        <end position="19"/>
    </location>
</feature>
<organism evidence="3 4">
    <name type="scientific">Crassostrea virginica</name>
    <name type="common">Eastern oyster</name>
    <dbReference type="NCBI Taxonomy" id="6565"/>
    <lineage>
        <taxon>Eukaryota</taxon>
        <taxon>Metazoa</taxon>
        <taxon>Spiralia</taxon>
        <taxon>Lophotrochozoa</taxon>
        <taxon>Mollusca</taxon>
        <taxon>Bivalvia</taxon>
        <taxon>Autobranchia</taxon>
        <taxon>Pteriomorphia</taxon>
        <taxon>Ostreida</taxon>
        <taxon>Ostreoidea</taxon>
        <taxon>Ostreidae</taxon>
        <taxon>Crassostrea</taxon>
    </lineage>
</organism>
<keyword evidence="2" id="KW-0732">Signal</keyword>
<feature type="compositionally biased region" description="Basic residues" evidence="1">
    <location>
        <begin position="100"/>
        <end position="112"/>
    </location>
</feature>
<evidence type="ECO:0000256" key="1">
    <source>
        <dbReference type="SAM" id="MobiDB-lite"/>
    </source>
</evidence>
<feature type="compositionally biased region" description="Basic and acidic residues" evidence="1">
    <location>
        <begin position="175"/>
        <end position="190"/>
    </location>
</feature>
<dbReference type="KEGG" id="cvn:111126437"/>
<evidence type="ECO:0000313" key="4">
    <source>
        <dbReference type="RefSeq" id="XP_022326798.1"/>
    </source>
</evidence>
<reference evidence="4" key="1">
    <citation type="submission" date="2025-08" db="UniProtKB">
        <authorList>
            <consortium name="RefSeq"/>
        </authorList>
    </citation>
    <scope>IDENTIFICATION</scope>
    <source>
        <tissue evidence="4">Whole sample</tissue>
    </source>
</reference>
<feature type="compositionally biased region" description="Basic and acidic residues" evidence="1">
    <location>
        <begin position="151"/>
        <end position="166"/>
    </location>
</feature>
<protein>
    <submittedName>
        <fullName evidence="4">Non-classical arabinogalactan protein 31-like</fullName>
    </submittedName>
</protein>
<evidence type="ECO:0000313" key="3">
    <source>
        <dbReference type="Proteomes" id="UP000694844"/>
    </source>
</evidence>
<proteinExistence type="predicted"/>
<gene>
    <name evidence="4" type="primary">LOC111126437</name>
</gene>
<feature type="region of interest" description="Disordered" evidence="1">
    <location>
        <begin position="55"/>
        <end position="190"/>
    </location>
</feature>
<accession>A0A8B8DFU2</accession>
<sequence>MTTLVTFFLLMTVTTLVTSEHLNENYAEESLLKGGPRLIKRSALLPKLPGFKASSGQALLPRLPSEHDHKRKAKTQPLLRPYYKPPKTSQITPLLLPPKQPKKSLKSQKKAPKVVSTTSQKLPAENQTREEPIKMSVPEIQLPPVTPPVVPKKEMSILPEKTKPIDPPKLPAELVLEKPPEKKLLDQAST</sequence>
<dbReference type="AlphaFoldDB" id="A0A8B8DFU2"/>